<protein>
    <recommendedName>
        <fullName evidence="1">DUF4429 domain-containing protein</fullName>
    </recommendedName>
</protein>
<reference evidence="2" key="1">
    <citation type="submission" date="2020-10" db="EMBL/GenBank/DDBJ databases">
        <title>Complete genome sequence of vB_MoxS-R1, a novel marine prophage inducted from Microbacterium.</title>
        <authorList>
            <person name="Zheng H."/>
            <person name="Liu B."/>
            <person name="Xu Y."/>
            <person name="Chen F."/>
        </authorList>
    </citation>
    <scope>NUCLEOTIDE SEQUENCE</scope>
</reference>
<dbReference type="EMBL" id="MW073100">
    <property type="protein sequence ID" value="QWT28907.1"/>
    <property type="molecule type" value="Genomic_DNA"/>
</dbReference>
<feature type="domain" description="DUF4429" evidence="1">
    <location>
        <begin position="14"/>
        <end position="107"/>
    </location>
</feature>
<dbReference type="InterPro" id="IPR027860">
    <property type="entry name" value="DUF4429"/>
</dbReference>
<gene>
    <name evidence="2" type="ORF">vBMoxSR1_gp57</name>
</gene>
<organism evidence="2 3">
    <name type="scientific">Microbacterium phage vB_MoxS-R1</name>
    <dbReference type="NCBI Taxonomy" id="2848881"/>
    <lineage>
        <taxon>Viruses</taxon>
        <taxon>Duplodnaviria</taxon>
        <taxon>Heunggongvirae</taxon>
        <taxon>Uroviricota</taxon>
        <taxon>Caudoviricetes</taxon>
        <taxon>Syrbvirus</taxon>
        <taxon>Syrbvirus R1</taxon>
    </lineage>
</organism>
<accession>A0A8F2E5I2</accession>
<name>A0A8F2E5I2_9CAUD</name>
<keyword evidence="3" id="KW-1185">Reference proteome</keyword>
<proteinExistence type="predicted"/>
<dbReference type="Pfam" id="PF14472">
    <property type="entry name" value="DUF4429"/>
    <property type="match status" value="1"/>
</dbReference>
<dbReference type="Proteomes" id="UP000683438">
    <property type="component" value="Segment"/>
</dbReference>
<evidence type="ECO:0000259" key="1">
    <source>
        <dbReference type="Pfam" id="PF14472"/>
    </source>
</evidence>
<evidence type="ECO:0000313" key="2">
    <source>
        <dbReference type="EMBL" id="QWT28907.1"/>
    </source>
</evidence>
<evidence type="ECO:0000313" key="3">
    <source>
        <dbReference type="Proteomes" id="UP000683438"/>
    </source>
</evidence>
<sequence>MAEVIAAQGRNGHVSFDGKTVTITREGFAARISHGRGEKSIPLRQIAAVQMKPVSLMTTGFIQFTVPGEISSKTQKGGRGLDAAADENAVLFLKKQEPEFIALGAAIKSALAEL</sequence>